<accession>A0A6J7HT54</accession>
<sequence>MSARVISRGTCETAWYGIGDGPMIGQFPDSSGWSMPSHMTRVEAFRPAWPIWMPIFACVV</sequence>
<dbReference type="AlphaFoldDB" id="A0A6J7HT54"/>
<protein>
    <submittedName>
        <fullName evidence="1">Unannotated protein</fullName>
    </submittedName>
</protein>
<dbReference type="EMBL" id="CAFBNB010000037">
    <property type="protein sequence ID" value="CAB4922778.1"/>
    <property type="molecule type" value="Genomic_DNA"/>
</dbReference>
<organism evidence="1">
    <name type="scientific">freshwater metagenome</name>
    <dbReference type="NCBI Taxonomy" id="449393"/>
    <lineage>
        <taxon>unclassified sequences</taxon>
        <taxon>metagenomes</taxon>
        <taxon>ecological metagenomes</taxon>
    </lineage>
</organism>
<gene>
    <name evidence="1" type="ORF">UFOPK3720_00313</name>
</gene>
<evidence type="ECO:0000313" key="1">
    <source>
        <dbReference type="EMBL" id="CAB4922778.1"/>
    </source>
</evidence>
<reference evidence="1" key="1">
    <citation type="submission" date="2020-05" db="EMBL/GenBank/DDBJ databases">
        <authorList>
            <person name="Chiriac C."/>
            <person name="Salcher M."/>
            <person name="Ghai R."/>
            <person name="Kavagutti S V."/>
        </authorList>
    </citation>
    <scope>NUCLEOTIDE SEQUENCE</scope>
</reference>
<proteinExistence type="predicted"/>
<name>A0A6J7HT54_9ZZZZ</name>